<protein>
    <recommendedName>
        <fullName evidence="16">Adenosylcobinamide kinase</fullName>
        <ecNumber evidence="8">2.7.1.156</ecNumber>
        <ecNumber evidence="9">2.7.7.62</ecNumber>
    </recommendedName>
    <alternativeName>
        <fullName evidence="17">Adenosylcobinamide-phosphate guanylyltransferase</fullName>
    </alternativeName>
</protein>
<comment type="function">
    <text evidence="4">Catalyzes ATP-dependent phosphorylation of adenosylcobinamide and addition of GMP to adenosylcobinamide phosphate.</text>
</comment>
<dbReference type="EC" id="2.7.1.156" evidence="8"/>
<name>A0A4Q2KCT1_9FIRM</name>
<dbReference type="AlphaFoldDB" id="A0A4Q2KCT1"/>
<evidence type="ECO:0000256" key="10">
    <source>
        <dbReference type="ARBA" id="ARBA00022573"/>
    </source>
</evidence>
<evidence type="ECO:0000313" key="19">
    <source>
        <dbReference type="Proteomes" id="UP000291269"/>
    </source>
</evidence>
<evidence type="ECO:0000256" key="16">
    <source>
        <dbReference type="ARBA" id="ARBA00029570"/>
    </source>
</evidence>
<sequence length="170" mass="18683">MIALFTGGSGSGKSEMAEAFACRRAEGGKLYYFATMRVWGEEGRARVEKHRRQREGKGFETIECPDRLPRGIAGGVILLECLSNRLANAMFGENEPDPVGVILSEIDALARENDLVVVTNEIFSDGAQYDAETAKYIENLGILNQELARRAQIFAESVYSLPVVHKGALE</sequence>
<keyword evidence="13 18" id="KW-0418">Kinase</keyword>
<evidence type="ECO:0000256" key="11">
    <source>
        <dbReference type="ARBA" id="ARBA00022679"/>
    </source>
</evidence>
<evidence type="ECO:0000256" key="14">
    <source>
        <dbReference type="ARBA" id="ARBA00022840"/>
    </source>
</evidence>
<dbReference type="GO" id="GO:0043752">
    <property type="term" value="F:adenosylcobinamide kinase activity"/>
    <property type="evidence" value="ECO:0007669"/>
    <property type="project" value="UniProtKB-EC"/>
</dbReference>
<evidence type="ECO:0000256" key="6">
    <source>
        <dbReference type="ARBA" id="ARBA00005159"/>
    </source>
</evidence>
<dbReference type="UniPathway" id="UPA00148">
    <property type="reaction ID" value="UER00236"/>
</dbReference>
<evidence type="ECO:0000256" key="13">
    <source>
        <dbReference type="ARBA" id="ARBA00022777"/>
    </source>
</evidence>
<organism evidence="18 19">
    <name type="scientific">Candidatus Borkfalkia ceftriaxoniphila</name>
    <dbReference type="NCBI Taxonomy" id="2508949"/>
    <lineage>
        <taxon>Bacteria</taxon>
        <taxon>Bacillati</taxon>
        <taxon>Bacillota</taxon>
        <taxon>Clostridia</taxon>
        <taxon>Christensenellales</taxon>
        <taxon>Christensenellaceae</taxon>
        <taxon>Candidatus Borkfalkia</taxon>
    </lineage>
</organism>
<evidence type="ECO:0000256" key="5">
    <source>
        <dbReference type="ARBA" id="ARBA00004692"/>
    </source>
</evidence>
<reference evidence="18 19" key="1">
    <citation type="journal article" date="2019" name="Gut">
        <title>Antibiotics-induced monodominance of a novel gut bacterial order.</title>
        <authorList>
            <person name="Hildebrand F."/>
            <person name="Moitinho-Silva L."/>
            <person name="Blasche S."/>
            <person name="Jahn M.T."/>
            <person name="Gossmann T.I."/>
            <person name="Heuerta-Cepas J."/>
            <person name="Hercog R."/>
            <person name="Luetge M."/>
            <person name="Bahram M."/>
            <person name="Pryszlak A."/>
            <person name="Alves R.J."/>
            <person name="Waszak S.M."/>
            <person name="Zhu A."/>
            <person name="Ye L."/>
            <person name="Costea P.I."/>
            <person name="Aalvink S."/>
            <person name="Belzer C."/>
            <person name="Forslund S.K."/>
            <person name="Sunagawa S."/>
            <person name="Hentschel U."/>
            <person name="Merten C."/>
            <person name="Patil K.R."/>
            <person name="Benes V."/>
            <person name="Bork P."/>
        </authorList>
    </citation>
    <scope>NUCLEOTIDE SEQUENCE [LARGE SCALE GENOMIC DNA]</scope>
    <source>
        <strain evidence="18 19">HDS1380</strain>
    </source>
</reference>
<comment type="similarity">
    <text evidence="7">Belongs to the CobU/CobP family.</text>
</comment>
<evidence type="ECO:0000256" key="4">
    <source>
        <dbReference type="ARBA" id="ARBA00003889"/>
    </source>
</evidence>
<keyword evidence="12" id="KW-0547">Nucleotide-binding</keyword>
<keyword evidence="15" id="KW-0342">GTP-binding</keyword>
<dbReference type="GO" id="GO:0008820">
    <property type="term" value="F:cobinamide phosphate guanylyltransferase activity"/>
    <property type="evidence" value="ECO:0007669"/>
    <property type="project" value="UniProtKB-EC"/>
</dbReference>
<evidence type="ECO:0000313" key="18">
    <source>
        <dbReference type="EMBL" id="RXZ61322.1"/>
    </source>
</evidence>
<comment type="pathway">
    <text evidence="6">Cofactor biosynthesis; adenosylcobalamin biosynthesis; adenosylcobalamin from cob(II)yrinate a,c-diamide: step 5/7.</text>
</comment>
<dbReference type="InterPro" id="IPR003203">
    <property type="entry name" value="CobU/CobP"/>
</dbReference>
<evidence type="ECO:0000256" key="9">
    <source>
        <dbReference type="ARBA" id="ARBA00012523"/>
    </source>
</evidence>
<keyword evidence="10" id="KW-0169">Cobalamin biosynthesis</keyword>
<evidence type="ECO:0000256" key="12">
    <source>
        <dbReference type="ARBA" id="ARBA00022741"/>
    </source>
</evidence>
<dbReference type="SUPFAM" id="SSF52540">
    <property type="entry name" value="P-loop containing nucleoside triphosphate hydrolases"/>
    <property type="match status" value="1"/>
</dbReference>
<proteinExistence type="inferred from homology"/>
<evidence type="ECO:0000256" key="8">
    <source>
        <dbReference type="ARBA" id="ARBA00012016"/>
    </source>
</evidence>
<dbReference type="InterPro" id="IPR027417">
    <property type="entry name" value="P-loop_NTPase"/>
</dbReference>
<evidence type="ECO:0000256" key="7">
    <source>
        <dbReference type="ARBA" id="ARBA00007490"/>
    </source>
</evidence>
<evidence type="ECO:0000256" key="17">
    <source>
        <dbReference type="ARBA" id="ARBA00030571"/>
    </source>
</evidence>
<comment type="catalytic activity">
    <reaction evidence="1">
        <text>adenosylcob(III)inamide + ATP = adenosylcob(III)inamide phosphate + ADP + H(+)</text>
        <dbReference type="Rhea" id="RHEA:15769"/>
        <dbReference type="ChEBI" id="CHEBI:2480"/>
        <dbReference type="ChEBI" id="CHEBI:15378"/>
        <dbReference type="ChEBI" id="CHEBI:30616"/>
        <dbReference type="ChEBI" id="CHEBI:58502"/>
        <dbReference type="ChEBI" id="CHEBI:456216"/>
        <dbReference type="EC" id="2.7.1.156"/>
    </reaction>
</comment>
<comment type="pathway">
    <text evidence="5">Cofactor biosynthesis; adenosylcobalamin biosynthesis; adenosylcobalamin from cob(II)yrinate a,c-diamide: step 6/7.</text>
</comment>
<dbReference type="GO" id="GO:0009236">
    <property type="term" value="P:cobalamin biosynthetic process"/>
    <property type="evidence" value="ECO:0007669"/>
    <property type="project" value="UniProtKB-UniPathway"/>
</dbReference>
<dbReference type="GO" id="GO:0005524">
    <property type="term" value="F:ATP binding"/>
    <property type="evidence" value="ECO:0007669"/>
    <property type="project" value="UniProtKB-KW"/>
</dbReference>
<dbReference type="GO" id="GO:0005525">
    <property type="term" value="F:GTP binding"/>
    <property type="evidence" value="ECO:0007669"/>
    <property type="project" value="UniProtKB-KW"/>
</dbReference>
<evidence type="ECO:0000256" key="15">
    <source>
        <dbReference type="ARBA" id="ARBA00023134"/>
    </source>
</evidence>
<keyword evidence="14" id="KW-0067">ATP-binding</keyword>
<evidence type="ECO:0000256" key="1">
    <source>
        <dbReference type="ARBA" id="ARBA00000312"/>
    </source>
</evidence>
<evidence type="ECO:0000256" key="3">
    <source>
        <dbReference type="ARBA" id="ARBA00001522"/>
    </source>
</evidence>
<dbReference type="OrthoDB" id="9799422at2"/>
<accession>A0A4Q2KCT1</accession>
<keyword evidence="19" id="KW-1185">Reference proteome</keyword>
<dbReference type="PANTHER" id="PTHR34848">
    <property type="match status" value="1"/>
</dbReference>
<comment type="caution">
    <text evidence="18">The sequence shown here is derived from an EMBL/GenBank/DDBJ whole genome shotgun (WGS) entry which is preliminary data.</text>
</comment>
<evidence type="ECO:0000256" key="2">
    <source>
        <dbReference type="ARBA" id="ARBA00000711"/>
    </source>
</evidence>
<dbReference type="Pfam" id="PF02283">
    <property type="entry name" value="CobU"/>
    <property type="match status" value="1"/>
</dbReference>
<comment type="catalytic activity">
    <reaction evidence="2">
        <text>adenosylcob(III)inamide phosphate + GTP + H(+) = adenosylcob(III)inamide-GDP + diphosphate</text>
        <dbReference type="Rhea" id="RHEA:22712"/>
        <dbReference type="ChEBI" id="CHEBI:15378"/>
        <dbReference type="ChEBI" id="CHEBI:33019"/>
        <dbReference type="ChEBI" id="CHEBI:37565"/>
        <dbReference type="ChEBI" id="CHEBI:58502"/>
        <dbReference type="ChEBI" id="CHEBI:60487"/>
        <dbReference type="EC" id="2.7.7.62"/>
    </reaction>
</comment>
<dbReference type="Proteomes" id="UP000291269">
    <property type="component" value="Unassembled WGS sequence"/>
</dbReference>
<dbReference type="RefSeq" id="WP_129223896.1">
    <property type="nucleotide sequence ID" value="NZ_SDOZ01000002.1"/>
</dbReference>
<gene>
    <name evidence="18" type="ORF">ESZ91_02745</name>
</gene>
<dbReference type="EMBL" id="SDOZ01000002">
    <property type="protein sequence ID" value="RXZ61322.1"/>
    <property type="molecule type" value="Genomic_DNA"/>
</dbReference>
<dbReference type="PANTHER" id="PTHR34848:SF1">
    <property type="entry name" value="BIFUNCTIONAL ADENOSYLCOBALAMIN BIOSYNTHESIS PROTEIN COBU"/>
    <property type="match status" value="1"/>
</dbReference>
<dbReference type="EC" id="2.7.7.62" evidence="9"/>
<keyword evidence="11" id="KW-0808">Transferase</keyword>
<comment type="catalytic activity">
    <reaction evidence="3">
        <text>adenosylcob(III)inamide + GTP = adenosylcob(III)inamide phosphate + GDP + H(+)</text>
        <dbReference type="Rhea" id="RHEA:15765"/>
        <dbReference type="ChEBI" id="CHEBI:2480"/>
        <dbReference type="ChEBI" id="CHEBI:15378"/>
        <dbReference type="ChEBI" id="CHEBI:37565"/>
        <dbReference type="ChEBI" id="CHEBI:58189"/>
        <dbReference type="ChEBI" id="CHEBI:58502"/>
        <dbReference type="EC" id="2.7.1.156"/>
    </reaction>
</comment>
<dbReference type="Gene3D" id="3.40.50.300">
    <property type="entry name" value="P-loop containing nucleotide triphosphate hydrolases"/>
    <property type="match status" value="1"/>
</dbReference>